<dbReference type="FunFam" id="3.40.47.10:FF:000015">
    <property type="entry name" value="3-oxoacyl-[acyl-carrier-protein] synthase, mitochondrial"/>
    <property type="match status" value="1"/>
</dbReference>
<proteinExistence type="inferred from homology"/>
<keyword evidence="3 17" id="KW-0444">Lipid biosynthesis</keyword>
<keyword evidence="6" id="KW-0443">Lipid metabolism</keyword>
<comment type="similarity">
    <text evidence="2 17 19">Belongs to the thiolase-like superfamily. Beta-ketoacyl-ACP synthases family.</text>
</comment>
<evidence type="ECO:0000256" key="2">
    <source>
        <dbReference type="ARBA" id="ARBA00008467"/>
    </source>
</evidence>
<dbReference type="NCBIfam" id="TIGR03150">
    <property type="entry name" value="fabF"/>
    <property type="match status" value="1"/>
</dbReference>
<comment type="pathway">
    <text evidence="1">Lipid metabolism; fatty acid biosynthesis.</text>
</comment>
<evidence type="ECO:0000256" key="11">
    <source>
        <dbReference type="ARBA" id="ARBA00047578"/>
    </source>
</evidence>
<dbReference type="InterPro" id="IPR016039">
    <property type="entry name" value="Thiolase-like"/>
</dbReference>
<comment type="catalytic activity">
    <reaction evidence="12">
        <text>a fatty acyl-[ACP] + malonyl-[ACP] + H(+) = a 3-oxoacyl-[ACP] + holo-[ACP] + CO2</text>
        <dbReference type="Rhea" id="RHEA:22836"/>
        <dbReference type="Rhea" id="RHEA-COMP:9623"/>
        <dbReference type="Rhea" id="RHEA-COMP:9685"/>
        <dbReference type="Rhea" id="RHEA-COMP:9916"/>
        <dbReference type="Rhea" id="RHEA-COMP:14125"/>
        <dbReference type="ChEBI" id="CHEBI:15378"/>
        <dbReference type="ChEBI" id="CHEBI:16526"/>
        <dbReference type="ChEBI" id="CHEBI:64479"/>
        <dbReference type="ChEBI" id="CHEBI:78449"/>
        <dbReference type="ChEBI" id="CHEBI:78776"/>
        <dbReference type="ChEBI" id="CHEBI:138651"/>
        <dbReference type="EC" id="2.3.1.41"/>
    </reaction>
    <physiologicalReaction direction="left-to-right" evidence="12">
        <dbReference type="Rhea" id="RHEA:22837"/>
    </physiologicalReaction>
</comment>
<comment type="catalytic activity">
    <reaction evidence="11">
        <text>dodecanoyl-[ACP] + malonyl-[ACP] + H(+) = 3-oxotetradecanoyl-[ACP] + holo-[ACP] + CO2</text>
        <dbReference type="Rhea" id="RHEA:41884"/>
        <dbReference type="Rhea" id="RHEA-COMP:9623"/>
        <dbReference type="Rhea" id="RHEA-COMP:9644"/>
        <dbReference type="Rhea" id="RHEA-COMP:9645"/>
        <dbReference type="Rhea" id="RHEA-COMP:9685"/>
        <dbReference type="ChEBI" id="CHEBI:15378"/>
        <dbReference type="ChEBI" id="CHEBI:16526"/>
        <dbReference type="ChEBI" id="CHEBI:64479"/>
        <dbReference type="ChEBI" id="CHEBI:65264"/>
        <dbReference type="ChEBI" id="CHEBI:78449"/>
        <dbReference type="ChEBI" id="CHEBI:78473"/>
    </reaction>
    <physiologicalReaction direction="left-to-right" evidence="11">
        <dbReference type="Rhea" id="RHEA:41885"/>
    </physiologicalReaction>
</comment>
<dbReference type="SMART" id="SM00825">
    <property type="entry name" value="PKS_KS"/>
    <property type="match status" value="1"/>
</dbReference>
<evidence type="ECO:0000256" key="8">
    <source>
        <dbReference type="ARBA" id="ARBA00023315"/>
    </source>
</evidence>
<evidence type="ECO:0000256" key="19">
    <source>
        <dbReference type="RuleBase" id="RU003694"/>
    </source>
</evidence>
<dbReference type="InterPro" id="IPR017568">
    <property type="entry name" value="3-oxoacyl-ACP_synth-2"/>
</dbReference>
<comment type="catalytic activity">
    <reaction evidence="10">
        <text>tetradecanoyl-[ACP] + malonyl-[ACP] + H(+) = 3-oxohexadecanoyl-[ACP] + holo-[ACP] + CO2</text>
        <dbReference type="Rhea" id="RHEA:41900"/>
        <dbReference type="Rhea" id="RHEA-COMP:9623"/>
        <dbReference type="Rhea" id="RHEA-COMP:9648"/>
        <dbReference type="Rhea" id="RHEA-COMP:9649"/>
        <dbReference type="Rhea" id="RHEA-COMP:9685"/>
        <dbReference type="ChEBI" id="CHEBI:15378"/>
        <dbReference type="ChEBI" id="CHEBI:16526"/>
        <dbReference type="ChEBI" id="CHEBI:64479"/>
        <dbReference type="ChEBI" id="CHEBI:78449"/>
        <dbReference type="ChEBI" id="CHEBI:78477"/>
        <dbReference type="ChEBI" id="CHEBI:78478"/>
    </reaction>
    <physiologicalReaction direction="left-to-right" evidence="10">
        <dbReference type="Rhea" id="RHEA:41901"/>
    </physiologicalReaction>
</comment>
<dbReference type="PANTHER" id="PTHR11712">
    <property type="entry name" value="POLYKETIDE SYNTHASE-RELATED"/>
    <property type="match status" value="1"/>
</dbReference>
<dbReference type="CDD" id="cd00834">
    <property type="entry name" value="KAS_I_II"/>
    <property type="match status" value="1"/>
</dbReference>
<evidence type="ECO:0000256" key="10">
    <source>
        <dbReference type="ARBA" id="ARBA00047451"/>
    </source>
</evidence>
<evidence type="ECO:0000256" key="17">
    <source>
        <dbReference type="PIRNR" id="PIRNR000447"/>
    </source>
</evidence>
<evidence type="ECO:0000256" key="5">
    <source>
        <dbReference type="ARBA" id="ARBA00022832"/>
    </source>
</evidence>
<keyword evidence="7 17" id="KW-0275">Fatty acid biosynthesis</keyword>
<evidence type="ECO:0000256" key="14">
    <source>
        <dbReference type="ARBA" id="ARBA00049449"/>
    </source>
</evidence>
<keyword evidence="4 17" id="KW-0808">Transferase</keyword>
<dbReference type="PIRSF" id="PIRSF000447">
    <property type="entry name" value="KAS_II"/>
    <property type="match status" value="1"/>
</dbReference>
<comment type="catalytic activity">
    <reaction evidence="13">
        <text>decanoyl-[ACP] + malonyl-[ACP] + H(+) = 3-oxododecanoyl-[ACP] + holo-[ACP] + CO2</text>
        <dbReference type="Rhea" id="RHEA:41868"/>
        <dbReference type="Rhea" id="RHEA-COMP:9623"/>
        <dbReference type="Rhea" id="RHEA-COMP:9640"/>
        <dbReference type="Rhea" id="RHEA-COMP:9641"/>
        <dbReference type="Rhea" id="RHEA-COMP:9685"/>
        <dbReference type="ChEBI" id="CHEBI:15378"/>
        <dbReference type="ChEBI" id="CHEBI:16526"/>
        <dbReference type="ChEBI" id="CHEBI:64479"/>
        <dbReference type="ChEBI" id="CHEBI:78449"/>
        <dbReference type="ChEBI" id="CHEBI:78468"/>
        <dbReference type="ChEBI" id="CHEBI:78469"/>
    </reaction>
    <physiologicalReaction direction="left-to-right" evidence="13">
        <dbReference type="Rhea" id="RHEA:41869"/>
    </physiologicalReaction>
</comment>
<evidence type="ECO:0000256" key="6">
    <source>
        <dbReference type="ARBA" id="ARBA00023098"/>
    </source>
</evidence>
<dbReference type="InterPro" id="IPR018201">
    <property type="entry name" value="Ketoacyl_synth_AS"/>
</dbReference>
<reference evidence="21" key="1">
    <citation type="submission" date="2019-12" db="EMBL/GenBank/DDBJ databases">
        <title>An insight into the sialome of adult female Ixodes ricinus ticks feeding for 6 days.</title>
        <authorList>
            <person name="Perner J."/>
            <person name="Ribeiro J.M.C."/>
        </authorList>
    </citation>
    <scope>NUCLEOTIDE SEQUENCE</scope>
    <source>
        <strain evidence="21">Semi-engorged</strain>
        <tissue evidence="21">Salivary glands</tissue>
    </source>
</reference>
<name>A0A6B0VBH2_IXORI</name>
<dbReference type="InterPro" id="IPR000794">
    <property type="entry name" value="Beta-ketoacyl_synthase"/>
</dbReference>
<dbReference type="AlphaFoldDB" id="A0A6B0VBH2"/>
<feature type="domain" description="Ketosynthase family 3 (KS3)" evidence="20">
    <location>
        <begin position="29"/>
        <end position="449"/>
    </location>
</feature>
<dbReference type="InterPro" id="IPR014030">
    <property type="entry name" value="Ketoacyl_synth_N"/>
</dbReference>
<dbReference type="Gene3D" id="3.40.47.10">
    <property type="match status" value="2"/>
</dbReference>
<evidence type="ECO:0000256" key="16">
    <source>
        <dbReference type="ARBA" id="ARBA00054575"/>
    </source>
</evidence>
<evidence type="ECO:0000256" key="3">
    <source>
        <dbReference type="ARBA" id="ARBA00022516"/>
    </source>
</evidence>
<evidence type="ECO:0000256" key="13">
    <source>
        <dbReference type="ARBA" id="ARBA00049109"/>
    </source>
</evidence>
<keyword evidence="8" id="KW-0012">Acyltransferase</keyword>
<dbReference type="GO" id="GO:0004315">
    <property type="term" value="F:3-oxoacyl-[acyl-carrier-protein] synthase activity"/>
    <property type="evidence" value="ECO:0007669"/>
    <property type="project" value="UniProtKB-EC"/>
</dbReference>
<dbReference type="EMBL" id="GIFC01017436">
    <property type="protein sequence ID" value="MXU99519.1"/>
    <property type="molecule type" value="Transcribed_RNA"/>
</dbReference>
<dbReference type="PROSITE" id="PS52004">
    <property type="entry name" value="KS3_2"/>
    <property type="match status" value="1"/>
</dbReference>
<dbReference type="Pfam" id="PF00109">
    <property type="entry name" value="ketoacyl-synt"/>
    <property type="match status" value="1"/>
</dbReference>
<dbReference type="FunFam" id="3.40.47.10:FF:000024">
    <property type="entry name" value="3-oxoacyl-[acyl-carrier-protein] synthase, mitochondrial"/>
    <property type="match status" value="1"/>
</dbReference>
<evidence type="ECO:0000259" key="20">
    <source>
        <dbReference type="PROSITE" id="PS52004"/>
    </source>
</evidence>
<dbReference type="GO" id="GO:0005739">
    <property type="term" value="C:mitochondrion"/>
    <property type="evidence" value="ECO:0007669"/>
    <property type="project" value="TreeGrafter"/>
</dbReference>
<accession>A0A6B0VBH2</accession>
<comment type="function">
    <text evidence="16">May play a role in the biosynthesis of lipoic acid as well as longer chain fatty acids required for optimal mitochondrial function.</text>
</comment>
<dbReference type="SUPFAM" id="SSF53901">
    <property type="entry name" value="Thiolase-like"/>
    <property type="match status" value="2"/>
</dbReference>
<dbReference type="NCBIfam" id="NF005589">
    <property type="entry name" value="PRK07314.1"/>
    <property type="match status" value="1"/>
</dbReference>
<sequence length="453" mass="47957">MSQRTIILRRLCSSVCACRRRLNTSAKGARRVVVTGLGLVTPLGVGTKLVWENLLQSRSGIIWLGKEFDGIPSKIAGRVPTDASQNPAAFSIDRFVSKSDLRSMTVATAYALAAAEEALADASWRPKTDAECQSTGVAVGNAMTDLDYIVDSGQLFRDKGYAKMSPYFVPKILTNMAAGHISIRHNLRGPNHSVATACTTGLHAVGDAFNFIQRGYADVMVSGGTECSVSPICLAAFSRMRALSTAEDAATASRPFDRRRDGFVVAEGAAILVLEELRHALERNATVYAEILGYGLSGDAVHITASSCEGEGGLLCMRAALADAGIDAREVSYVNAHATSTPLGDAAEALAIRRLFGDRSRDVAVSSTKGATGHLLGAAGAVETAFTVLACHGAVIPPSLNLEAPDEEMDLNFVALKSRVWETPGSKRRVALKNSFGFGGTNGSLVIAEYRKD</sequence>
<dbReference type="InterPro" id="IPR020841">
    <property type="entry name" value="PKS_Beta-ketoAc_synthase_dom"/>
</dbReference>
<evidence type="ECO:0000256" key="4">
    <source>
        <dbReference type="ARBA" id="ARBA00022679"/>
    </source>
</evidence>
<comment type="catalytic activity">
    <reaction evidence="9">
        <text>hexanoyl-[ACP] + malonyl-[ACP] + H(+) = 3-oxooctanoyl-[ACP] + holo-[ACP] + CO2</text>
        <dbReference type="Rhea" id="RHEA:41836"/>
        <dbReference type="Rhea" id="RHEA-COMP:9623"/>
        <dbReference type="Rhea" id="RHEA-COMP:9632"/>
        <dbReference type="Rhea" id="RHEA-COMP:9633"/>
        <dbReference type="Rhea" id="RHEA-COMP:9685"/>
        <dbReference type="ChEBI" id="CHEBI:15378"/>
        <dbReference type="ChEBI" id="CHEBI:16526"/>
        <dbReference type="ChEBI" id="CHEBI:64479"/>
        <dbReference type="ChEBI" id="CHEBI:78449"/>
        <dbReference type="ChEBI" id="CHEBI:78459"/>
        <dbReference type="ChEBI" id="CHEBI:78460"/>
    </reaction>
    <physiologicalReaction direction="left-to-right" evidence="9">
        <dbReference type="Rhea" id="RHEA:41837"/>
    </physiologicalReaction>
</comment>
<feature type="active site" description="For beta-ketoacyl synthase activity" evidence="18">
    <location>
        <position position="198"/>
    </location>
</feature>
<evidence type="ECO:0000256" key="15">
    <source>
        <dbReference type="ARBA" id="ARBA00049533"/>
    </source>
</evidence>
<dbReference type="Pfam" id="PF02801">
    <property type="entry name" value="Ketoacyl-synt_C"/>
    <property type="match status" value="1"/>
</dbReference>
<evidence type="ECO:0000256" key="18">
    <source>
        <dbReference type="PIRSR" id="PIRSR000447-1"/>
    </source>
</evidence>
<keyword evidence="5" id="KW-0276">Fatty acid metabolism</keyword>
<evidence type="ECO:0000313" key="21">
    <source>
        <dbReference type="EMBL" id="MXU99519.1"/>
    </source>
</evidence>
<evidence type="ECO:0000256" key="9">
    <source>
        <dbReference type="ARBA" id="ARBA00047394"/>
    </source>
</evidence>
<dbReference type="PROSITE" id="PS00606">
    <property type="entry name" value="KS3_1"/>
    <property type="match status" value="1"/>
</dbReference>
<protein>
    <recommendedName>
        <fullName evidence="17">3-oxoacyl-[acyl-carrier-protein] synthase</fullName>
    </recommendedName>
</protein>
<evidence type="ECO:0000256" key="7">
    <source>
        <dbReference type="ARBA" id="ARBA00023160"/>
    </source>
</evidence>
<dbReference type="InterPro" id="IPR014031">
    <property type="entry name" value="Ketoacyl_synth_C"/>
</dbReference>
<evidence type="ECO:0000256" key="1">
    <source>
        <dbReference type="ARBA" id="ARBA00005194"/>
    </source>
</evidence>
<evidence type="ECO:0000256" key="12">
    <source>
        <dbReference type="ARBA" id="ARBA00048506"/>
    </source>
</evidence>
<organism evidence="21">
    <name type="scientific">Ixodes ricinus</name>
    <name type="common">Common tick</name>
    <name type="synonym">Acarus ricinus</name>
    <dbReference type="NCBI Taxonomy" id="34613"/>
    <lineage>
        <taxon>Eukaryota</taxon>
        <taxon>Metazoa</taxon>
        <taxon>Ecdysozoa</taxon>
        <taxon>Arthropoda</taxon>
        <taxon>Chelicerata</taxon>
        <taxon>Arachnida</taxon>
        <taxon>Acari</taxon>
        <taxon>Parasitiformes</taxon>
        <taxon>Ixodida</taxon>
        <taxon>Ixodoidea</taxon>
        <taxon>Ixodidae</taxon>
        <taxon>Ixodinae</taxon>
        <taxon>Ixodes</taxon>
    </lineage>
</organism>
<dbReference type="PANTHER" id="PTHR11712:SF336">
    <property type="entry name" value="3-OXOACYL-[ACYL-CARRIER-PROTEIN] SYNTHASE, MITOCHONDRIAL"/>
    <property type="match status" value="1"/>
</dbReference>
<comment type="catalytic activity">
    <reaction evidence="15">
        <text>octanoyl-[ACP] + malonyl-[ACP] + H(+) = 3-oxodecanoyl-[ACP] + holo-[ACP] + CO2</text>
        <dbReference type="Rhea" id="RHEA:41852"/>
        <dbReference type="Rhea" id="RHEA-COMP:9623"/>
        <dbReference type="Rhea" id="RHEA-COMP:9636"/>
        <dbReference type="Rhea" id="RHEA-COMP:9637"/>
        <dbReference type="Rhea" id="RHEA-COMP:9685"/>
        <dbReference type="ChEBI" id="CHEBI:15378"/>
        <dbReference type="ChEBI" id="CHEBI:16526"/>
        <dbReference type="ChEBI" id="CHEBI:64479"/>
        <dbReference type="ChEBI" id="CHEBI:78449"/>
        <dbReference type="ChEBI" id="CHEBI:78463"/>
        <dbReference type="ChEBI" id="CHEBI:78464"/>
    </reaction>
    <physiologicalReaction direction="left-to-right" evidence="15">
        <dbReference type="Rhea" id="RHEA:41853"/>
    </physiologicalReaction>
</comment>
<dbReference type="GO" id="GO:0006633">
    <property type="term" value="P:fatty acid biosynthetic process"/>
    <property type="evidence" value="ECO:0007669"/>
    <property type="project" value="UniProtKB-KW"/>
</dbReference>
<comment type="catalytic activity">
    <reaction evidence="14">
        <text>butanoyl-[ACP] + malonyl-[ACP] + H(+) = 3-oxohexanoyl-[ACP] + holo-[ACP] + CO2</text>
        <dbReference type="Rhea" id="RHEA:41820"/>
        <dbReference type="Rhea" id="RHEA-COMP:9623"/>
        <dbReference type="Rhea" id="RHEA-COMP:9628"/>
        <dbReference type="Rhea" id="RHEA-COMP:9629"/>
        <dbReference type="Rhea" id="RHEA-COMP:9685"/>
        <dbReference type="ChEBI" id="CHEBI:15378"/>
        <dbReference type="ChEBI" id="CHEBI:16526"/>
        <dbReference type="ChEBI" id="CHEBI:64479"/>
        <dbReference type="ChEBI" id="CHEBI:78449"/>
        <dbReference type="ChEBI" id="CHEBI:78454"/>
        <dbReference type="ChEBI" id="CHEBI:78456"/>
    </reaction>
    <physiologicalReaction direction="left-to-right" evidence="14">
        <dbReference type="Rhea" id="RHEA:41821"/>
    </physiologicalReaction>
</comment>